<keyword evidence="4 5" id="KW-0472">Membrane</keyword>
<feature type="region of interest" description="Disordered" evidence="6">
    <location>
        <begin position="1"/>
        <end position="120"/>
    </location>
</feature>
<comment type="subcellular location">
    <subcellularLocation>
        <location evidence="5">Cell membrane</location>
        <topology evidence="5">Multi-pass membrane protein</topology>
    </subcellularLocation>
    <subcellularLocation>
        <location evidence="1">Membrane</location>
        <topology evidence="1">Multi-pass membrane protein</topology>
    </subcellularLocation>
</comment>
<evidence type="ECO:0000256" key="3">
    <source>
        <dbReference type="ARBA" id="ARBA00022989"/>
    </source>
</evidence>
<evidence type="ECO:0000313" key="9">
    <source>
        <dbReference type="Proteomes" id="UP000444960"/>
    </source>
</evidence>
<dbReference type="InterPro" id="IPR000515">
    <property type="entry name" value="MetI-like"/>
</dbReference>
<dbReference type="PROSITE" id="PS50928">
    <property type="entry name" value="ABC_TM1"/>
    <property type="match status" value="1"/>
</dbReference>
<feature type="compositionally biased region" description="Low complexity" evidence="6">
    <location>
        <begin position="171"/>
        <end position="185"/>
    </location>
</feature>
<sequence length="482" mass="51504">MTGDDDAHDPNAGGLTPHGDGPDMTPGRHARPADRAPERAVEQTGPIPTIHSDAWVAPGEQAPETESTHTVTPPPRDHAADARARELPPLEVRDSGGSYGYTTPVARQPEPEPEPAVRAPDVVEPPVVDDAAQSRPVDVQKGVWAPAPERHPAPAAAGSSMSMSDILDENPAPAAAVATAAPQAKPSRKSTARRSSERRLALLLAGPAALVMIAVTGYPIVYSMWLSLTSSNLREPGNDRFVGLDNYRTVLSSDYWWTSLWVTLYITVVSVIIELVLGMAIALVMHRALFGRGLVRTVVLIPYGIVTVAAAISWKYAWTPQTGYLVDLLPDGSTPLTQQWSALSVIILAEVWKTTPFMALLLLAGLALVPDDLLKAAQMDGAGAWTRLRKIILPMMKPAILVALLFRTLDAFRVFDNIYVLTSGNHDTGSVSMLGYNNLFKAFNLGIGSAISVLIFLCVALIAVVFIKGFGAAAPGSDDEGR</sequence>
<feature type="compositionally biased region" description="Basic and acidic residues" evidence="6">
    <location>
        <begin position="31"/>
        <end position="41"/>
    </location>
</feature>
<dbReference type="GO" id="GO:0055085">
    <property type="term" value="P:transmembrane transport"/>
    <property type="evidence" value="ECO:0007669"/>
    <property type="project" value="InterPro"/>
</dbReference>
<dbReference type="OrthoDB" id="9804439at2"/>
<dbReference type="EMBL" id="BJOV01000005">
    <property type="protein sequence ID" value="GEE02081.1"/>
    <property type="molecule type" value="Genomic_DNA"/>
</dbReference>
<comment type="similarity">
    <text evidence="5">Belongs to the binding-protein-dependent transport system permease family.</text>
</comment>
<evidence type="ECO:0000256" key="6">
    <source>
        <dbReference type="SAM" id="MobiDB-lite"/>
    </source>
</evidence>
<evidence type="ECO:0000256" key="2">
    <source>
        <dbReference type="ARBA" id="ARBA00022692"/>
    </source>
</evidence>
<feature type="transmembrane region" description="Helical" evidence="5">
    <location>
        <begin position="200"/>
        <end position="221"/>
    </location>
</feature>
<evidence type="ECO:0000256" key="4">
    <source>
        <dbReference type="ARBA" id="ARBA00023136"/>
    </source>
</evidence>
<feature type="domain" description="ABC transmembrane type-1" evidence="7">
    <location>
        <begin position="260"/>
        <end position="466"/>
    </location>
</feature>
<evidence type="ECO:0000256" key="5">
    <source>
        <dbReference type="RuleBase" id="RU363032"/>
    </source>
</evidence>
<dbReference type="Pfam" id="PF00528">
    <property type="entry name" value="BPD_transp_1"/>
    <property type="match status" value="1"/>
</dbReference>
<evidence type="ECO:0000313" key="8">
    <source>
        <dbReference type="EMBL" id="GEE02081.1"/>
    </source>
</evidence>
<comment type="caution">
    <text evidence="8">The sequence shown here is derived from an EMBL/GenBank/DDBJ whole genome shotgun (WGS) entry which is preliminary data.</text>
</comment>
<feature type="transmembrane region" description="Helical" evidence="5">
    <location>
        <begin position="442"/>
        <end position="467"/>
    </location>
</feature>
<reference evidence="9" key="1">
    <citation type="submission" date="2019-06" db="EMBL/GenBank/DDBJ databases">
        <title>Gordonia isolated from sludge of a wastewater treatment plant.</title>
        <authorList>
            <person name="Tamura T."/>
            <person name="Aoyama K."/>
            <person name="Kang Y."/>
            <person name="Saito S."/>
            <person name="Akiyama N."/>
            <person name="Yazawa K."/>
            <person name="Gonoi T."/>
            <person name="Mikami Y."/>
        </authorList>
    </citation>
    <scope>NUCLEOTIDE SEQUENCE [LARGE SCALE GENOMIC DNA]</scope>
    <source>
        <strain evidence="9">NBRC 107696</strain>
    </source>
</reference>
<dbReference type="InterPro" id="IPR035906">
    <property type="entry name" value="MetI-like_sf"/>
</dbReference>
<dbReference type="Gene3D" id="1.10.3720.10">
    <property type="entry name" value="MetI-like"/>
    <property type="match status" value="1"/>
</dbReference>
<feature type="region of interest" description="Disordered" evidence="6">
    <location>
        <begin position="143"/>
        <end position="194"/>
    </location>
</feature>
<protein>
    <recommendedName>
        <fullName evidence="7">ABC transmembrane type-1 domain-containing protein</fullName>
    </recommendedName>
</protein>
<proteinExistence type="inferred from homology"/>
<dbReference type="RefSeq" id="WP_161895846.1">
    <property type="nucleotide sequence ID" value="NZ_BJOV01000005.1"/>
</dbReference>
<evidence type="ECO:0000259" key="7">
    <source>
        <dbReference type="PROSITE" id="PS50928"/>
    </source>
</evidence>
<keyword evidence="5" id="KW-0813">Transport</keyword>
<organism evidence="8 9">
    <name type="scientific">Gordonia spumicola</name>
    <dbReference type="NCBI Taxonomy" id="589161"/>
    <lineage>
        <taxon>Bacteria</taxon>
        <taxon>Bacillati</taxon>
        <taxon>Actinomycetota</taxon>
        <taxon>Actinomycetes</taxon>
        <taxon>Mycobacteriales</taxon>
        <taxon>Gordoniaceae</taxon>
        <taxon>Gordonia</taxon>
    </lineage>
</organism>
<keyword evidence="3 5" id="KW-1133">Transmembrane helix</keyword>
<feature type="transmembrane region" description="Helical" evidence="5">
    <location>
        <begin position="338"/>
        <end position="370"/>
    </location>
</feature>
<evidence type="ECO:0000256" key="1">
    <source>
        <dbReference type="ARBA" id="ARBA00004141"/>
    </source>
</evidence>
<dbReference type="InterPro" id="IPR052730">
    <property type="entry name" value="Sugar_ABC_transporter"/>
</dbReference>
<feature type="compositionally biased region" description="Low complexity" evidence="6">
    <location>
        <begin position="153"/>
        <end position="164"/>
    </location>
</feature>
<feature type="transmembrane region" description="Helical" evidence="5">
    <location>
        <begin position="260"/>
        <end position="285"/>
    </location>
</feature>
<dbReference type="PANTHER" id="PTHR43759">
    <property type="entry name" value="TREHALOSE TRANSPORT SYSTEM PERMEASE PROTEIN SUGA"/>
    <property type="match status" value="1"/>
</dbReference>
<dbReference type="PANTHER" id="PTHR43759:SF1">
    <property type="entry name" value="GLUCOSE IMPORT SYSTEM PERMEASE PROTEIN GLCT"/>
    <property type="match status" value="1"/>
</dbReference>
<keyword evidence="2 5" id="KW-0812">Transmembrane</keyword>
<dbReference type="AlphaFoldDB" id="A0A7I9VAE0"/>
<dbReference type="Proteomes" id="UP000444960">
    <property type="component" value="Unassembled WGS sequence"/>
</dbReference>
<feature type="compositionally biased region" description="Basic and acidic residues" evidence="6">
    <location>
        <begin position="75"/>
        <end position="94"/>
    </location>
</feature>
<feature type="transmembrane region" description="Helical" evidence="5">
    <location>
        <begin position="297"/>
        <end position="318"/>
    </location>
</feature>
<dbReference type="CDD" id="cd06261">
    <property type="entry name" value="TM_PBP2"/>
    <property type="match status" value="1"/>
</dbReference>
<dbReference type="SUPFAM" id="SSF161098">
    <property type="entry name" value="MetI-like"/>
    <property type="match status" value="1"/>
</dbReference>
<dbReference type="GO" id="GO:0005886">
    <property type="term" value="C:plasma membrane"/>
    <property type="evidence" value="ECO:0007669"/>
    <property type="project" value="UniProtKB-SubCell"/>
</dbReference>
<name>A0A7I9VAE0_9ACTN</name>
<keyword evidence="9" id="KW-1185">Reference proteome</keyword>
<gene>
    <name evidence="8" type="ORF">nbrc107696_25270</name>
</gene>
<accession>A0A7I9VAE0</accession>